<evidence type="ECO:0000313" key="2">
    <source>
        <dbReference type="Proteomes" id="UP000324222"/>
    </source>
</evidence>
<reference evidence="1 2" key="1">
    <citation type="submission" date="2019-05" db="EMBL/GenBank/DDBJ databases">
        <title>Another draft genome of Portunus trituberculatus and its Hox gene families provides insights of decapod evolution.</title>
        <authorList>
            <person name="Jeong J.-H."/>
            <person name="Song I."/>
            <person name="Kim S."/>
            <person name="Choi T."/>
            <person name="Kim D."/>
            <person name="Ryu S."/>
            <person name="Kim W."/>
        </authorList>
    </citation>
    <scope>NUCLEOTIDE SEQUENCE [LARGE SCALE GENOMIC DNA]</scope>
    <source>
        <tissue evidence="1">Muscle</tissue>
    </source>
</reference>
<dbReference type="Proteomes" id="UP000324222">
    <property type="component" value="Unassembled WGS sequence"/>
</dbReference>
<organism evidence="1 2">
    <name type="scientific">Portunus trituberculatus</name>
    <name type="common">Swimming crab</name>
    <name type="synonym">Neptunus trituberculatus</name>
    <dbReference type="NCBI Taxonomy" id="210409"/>
    <lineage>
        <taxon>Eukaryota</taxon>
        <taxon>Metazoa</taxon>
        <taxon>Ecdysozoa</taxon>
        <taxon>Arthropoda</taxon>
        <taxon>Crustacea</taxon>
        <taxon>Multicrustacea</taxon>
        <taxon>Malacostraca</taxon>
        <taxon>Eumalacostraca</taxon>
        <taxon>Eucarida</taxon>
        <taxon>Decapoda</taxon>
        <taxon>Pleocyemata</taxon>
        <taxon>Brachyura</taxon>
        <taxon>Eubrachyura</taxon>
        <taxon>Portunoidea</taxon>
        <taxon>Portunidae</taxon>
        <taxon>Portuninae</taxon>
        <taxon>Portunus</taxon>
    </lineage>
</organism>
<name>A0A5B7JB85_PORTR</name>
<dbReference type="AlphaFoldDB" id="A0A5B7JB85"/>
<gene>
    <name evidence="1" type="ORF">E2C01_085634</name>
</gene>
<evidence type="ECO:0000313" key="1">
    <source>
        <dbReference type="EMBL" id="MPC90637.1"/>
    </source>
</evidence>
<proteinExistence type="predicted"/>
<keyword evidence="2" id="KW-1185">Reference proteome</keyword>
<protein>
    <submittedName>
        <fullName evidence="1">Uncharacterized protein</fullName>
    </submittedName>
</protein>
<dbReference type="EMBL" id="VSRR010085113">
    <property type="protein sequence ID" value="MPC90637.1"/>
    <property type="molecule type" value="Genomic_DNA"/>
</dbReference>
<sequence>MISEAFESVRGGEAEKCLRIPALHRNWKIFNPLSLHNLLPDHQCCARISQNVLLLDGVLANIILVLWDCTRFVSSRVLKRTGSNPGHSLRLGRASTRGNSSQILNDIVK</sequence>
<accession>A0A5B7JB85</accession>
<comment type="caution">
    <text evidence="1">The sequence shown here is derived from an EMBL/GenBank/DDBJ whole genome shotgun (WGS) entry which is preliminary data.</text>
</comment>